<evidence type="ECO:0000313" key="3">
    <source>
        <dbReference type="EMBL" id="KAG0280593.1"/>
    </source>
</evidence>
<comment type="caution">
    <text evidence="3">The sequence shown here is derived from an EMBL/GenBank/DDBJ whole genome shotgun (WGS) entry which is preliminary data.</text>
</comment>
<reference evidence="3" key="1">
    <citation type="journal article" date="2020" name="Fungal Divers.">
        <title>Resolving the Mortierellaceae phylogeny through synthesis of multi-gene phylogenetics and phylogenomics.</title>
        <authorList>
            <person name="Vandepol N."/>
            <person name="Liber J."/>
            <person name="Desiro A."/>
            <person name="Na H."/>
            <person name="Kennedy M."/>
            <person name="Barry K."/>
            <person name="Grigoriev I.V."/>
            <person name="Miller A.N."/>
            <person name="O'Donnell K."/>
            <person name="Stajich J.E."/>
            <person name="Bonito G."/>
        </authorList>
    </citation>
    <scope>NUCLEOTIDE SEQUENCE</scope>
    <source>
        <strain evidence="3">NRRL 28262</strain>
    </source>
</reference>
<gene>
    <name evidence="3" type="ORF">BGZ95_009542</name>
</gene>
<dbReference type="EMBL" id="JAAAIL010000057">
    <property type="protein sequence ID" value="KAG0280593.1"/>
    <property type="molecule type" value="Genomic_DNA"/>
</dbReference>
<feature type="region of interest" description="Disordered" evidence="1">
    <location>
        <begin position="165"/>
        <end position="253"/>
    </location>
</feature>
<protein>
    <recommendedName>
        <fullName evidence="5">ShKT domain-containing protein</fullName>
    </recommendedName>
</protein>
<evidence type="ECO:0000256" key="1">
    <source>
        <dbReference type="SAM" id="MobiDB-lite"/>
    </source>
</evidence>
<evidence type="ECO:0000256" key="2">
    <source>
        <dbReference type="SAM" id="SignalP"/>
    </source>
</evidence>
<sequence>MRLSTSITLLAVSTLALLSSRTMNGRDASSGVSAALSTEEVLAIEEREGSNANLCPACLQKAMHNHFPHACDRDMDSNVANERASGATDREERCVCLAFQDLFWMKADCSSECPYTHRPKSMQYFLPASKIEGCDRWLNFETGEELVVEGHSPKDPNYKHEVFEIVPPPPNMAEEDEDDDGRAHVTASYTTAETDKAAEIAAEAQKKEDIKEKKEDTEEKKEDINEKKGEESKDKKADAADAEAAAEVKKDEL</sequence>
<dbReference type="AlphaFoldDB" id="A0AAD4DKL0"/>
<accession>A0AAD4DKL0</accession>
<organism evidence="3 4">
    <name type="scientific">Linnemannia exigua</name>
    <dbReference type="NCBI Taxonomy" id="604196"/>
    <lineage>
        <taxon>Eukaryota</taxon>
        <taxon>Fungi</taxon>
        <taxon>Fungi incertae sedis</taxon>
        <taxon>Mucoromycota</taxon>
        <taxon>Mortierellomycotina</taxon>
        <taxon>Mortierellomycetes</taxon>
        <taxon>Mortierellales</taxon>
        <taxon>Mortierellaceae</taxon>
        <taxon>Linnemannia</taxon>
    </lineage>
</organism>
<keyword evidence="4" id="KW-1185">Reference proteome</keyword>
<evidence type="ECO:0008006" key="5">
    <source>
        <dbReference type="Google" id="ProtNLM"/>
    </source>
</evidence>
<proteinExistence type="predicted"/>
<feature type="chain" id="PRO_5041920400" description="ShKT domain-containing protein" evidence="2">
    <location>
        <begin position="17"/>
        <end position="253"/>
    </location>
</feature>
<evidence type="ECO:0000313" key="4">
    <source>
        <dbReference type="Proteomes" id="UP001194580"/>
    </source>
</evidence>
<feature type="compositionally biased region" description="Basic and acidic residues" evidence="1">
    <location>
        <begin position="193"/>
        <end position="239"/>
    </location>
</feature>
<keyword evidence="2" id="KW-0732">Signal</keyword>
<dbReference type="Proteomes" id="UP001194580">
    <property type="component" value="Unassembled WGS sequence"/>
</dbReference>
<feature type="signal peptide" evidence="2">
    <location>
        <begin position="1"/>
        <end position="16"/>
    </location>
</feature>
<name>A0AAD4DKL0_9FUNG</name>